<feature type="domain" description="Polysaccharide chain length determinant N-terminal" evidence="10">
    <location>
        <begin position="29"/>
        <end position="117"/>
    </location>
</feature>
<sequence>MTHEVADFDVRPGPLSRFVPQGNEGLDGIDPRDVLAGIWSGRWIILTSALICAVLTYLIVSQMTPVYGSIAKVLLDPREGTLVKDEQVVADLDLSSEVVASEISILRSNVLLEDVARTIGADRPDLLELLLPSQQPPSLPRRILDAIGIGGPEPELSEEEREMSEAARMDALVWALRQATDVWRDGDAYIISVYAETHDPVLSATVAGTLVERYIAQQVEGRQQTATEATARIEARIADLRQQVEAAEQAVEDYRASTIADNGSSIDILSQRLISLNDELVQARIERVAAETRFEEMQRLVETGGAIALINMVTSDNIVELNARRLELEAQDAEWARQGYPDTHPERRKILARLGDVDRSMEIEVARALDAQRNEARIARVREETMEAALEDVEARYLDASRSTIGLRQLERETEAVRDVYKELLTRVAETRTQEQFQSPDARVIERATIPGSPASPRPKLLSIMALFAGAGLGFAIVLMRRLATRTFHDPDDVERATGLPVVSVLPETRFDGLQAAVDEIVCNPIGHTAEAVRALRNHLNAGAPDALSRSIALVSPLSGDGKTTATILLARLAGLADEHVVVVDMDLRQDTLAREFGLGRRAGVGDVLRGECSLEEAIYSSEDLDFDVVTAGRPGARATDALRMGSLSQLLDDLKDIYDVVLVNTPALLQAPDGAVIARAVDQCVLLIRHDQTQESAVRRCMSVLAAHDANLEGVVMTRADLEHVPDGYLFSYGYA</sequence>
<dbReference type="CDD" id="cd05387">
    <property type="entry name" value="BY-kinase"/>
    <property type="match status" value="1"/>
</dbReference>
<keyword evidence="3 9" id="KW-0812">Transmembrane</keyword>
<evidence type="ECO:0000256" key="5">
    <source>
        <dbReference type="ARBA" id="ARBA00022840"/>
    </source>
</evidence>
<evidence type="ECO:0000256" key="1">
    <source>
        <dbReference type="ARBA" id="ARBA00004651"/>
    </source>
</evidence>
<feature type="domain" description="Tyrosine-protein kinase G-rich" evidence="11">
    <location>
        <begin position="409"/>
        <end position="482"/>
    </location>
</feature>
<accession>A0A2Y9A4S2</accession>
<gene>
    <name evidence="12" type="ORF">BCF38_101590</name>
    <name evidence="13" type="ORF">SAMN05421539_101590</name>
</gene>
<keyword evidence="6 9" id="KW-1133">Transmembrane helix</keyword>
<dbReference type="Pfam" id="PF02706">
    <property type="entry name" value="Wzz"/>
    <property type="match status" value="1"/>
</dbReference>
<evidence type="ECO:0000259" key="11">
    <source>
        <dbReference type="Pfam" id="PF13807"/>
    </source>
</evidence>
<keyword evidence="7 9" id="KW-0472">Membrane</keyword>
<dbReference type="InterPro" id="IPR050445">
    <property type="entry name" value="Bact_polysacc_biosynth/exp"/>
</dbReference>
<dbReference type="GO" id="GO:0005886">
    <property type="term" value="C:plasma membrane"/>
    <property type="evidence" value="ECO:0007669"/>
    <property type="project" value="UniProtKB-SubCell"/>
</dbReference>
<keyword evidence="4" id="KW-0547">Nucleotide-binding</keyword>
<keyword evidence="2" id="KW-1003">Cell membrane</keyword>
<evidence type="ECO:0000256" key="4">
    <source>
        <dbReference type="ARBA" id="ARBA00022741"/>
    </source>
</evidence>
<dbReference type="InterPro" id="IPR005702">
    <property type="entry name" value="Wzc-like_C"/>
</dbReference>
<dbReference type="AlphaFoldDB" id="A0A2Y9A4S2"/>
<evidence type="ECO:0000256" key="7">
    <source>
        <dbReference type="ARBA" id="ARBA00023136"/>
    </source>
</evidence>
<dbReference type="EMBL" id="QGDJ01000001">
    <property type="protein sequence ID" value="PWJ22180.1"/>
    <property type="molecule type" value="Genomic_DNA"/>
</dbReference>
<organism evidence="13 15">
    <name type="scientific">Jannaschia seohaensis</name>
    <dbReference type="NCBI Taxonomy" id="475081"/>
    <lineage>
        <taxon>Bacteria</taxon>
        <taxon>Pseudomonadati</taxon>
        <taxon>Pseudomonadota</taxon>
        <taxon>Alphaproteobacteria</taxon>
        <taxon>Rhodobacterales</taxon>
        <taxon>Roseobacteraceae</taxon>
        <taxon>Jannaschia</taxon>
    </lineage>
</organism>
<evidence type="ECO:0000313" key="15">
    <source>
        <dbReference type="Proteomes" id="UP000251571"/>
    </source>
</evidence>
<evidence type="ECO:0000313" key="14">
    <source>
        <dbReference type="Proteomes" id="UP000245839"/>
    </source>
</evidence>
<evidence type="ECO:0000313" key="12">
    <source>
        <dbReference type="EMBL" id="PWJ22180.1"/>
    </source>
</evidence>
<dbReference type="SUPFAM" id="SSF52540">
    <property type="entry name" value="P-loop containing nucleoside triphosphate hydrolases"/>
    <property type="match status" value="1"/>
</dbReference>
<feature type="coiled-coil region" evidence="8">
    <location>
        <begin position="230"/>
        <end position="300"/>
    </location>
</feature>
<evidence type="ECO:0000256" key="3">
    <source>
        <dbReference type="ARBA" id="ARBA00022692"/>
    </source>
</evidence>
<feature type="transmembrane region" description="Helical" evidence="9">
    <location>
        <begin position="461"/>
        <end position="480"/>
    </location>
</feature>
<dbReference type="RefSeq" id="WP_170125273.1">
    <property type="nucleotide sequence ID" value="NZ_QGDJ01000001.1"/>
</dbReference>
<dbReference type="Pfam" id="PF13807">
    <property type="entry name" value="GNVR"/>
    <property type="match status" value="1"/>
</dbReference>
<evidence type="ECO:0000256" key="2">
    <source>
        <dbReference type="ARBA" id="ARBA00022475"/>
    </source>
</evidence>
<comment type="subcellular location">
    <subcellularLocation>
        <location evidence="1">Cell membrane</location>
        <topology evidence="1">Multi-pass membrane protein</topology>
    </subcellularLocation>
</comment>
<evidence type="ECO:0000256" key="6">
    <source>
        <dbReference type="ARBA" id="ARBA00022989"/>
    </source>
</evidence>
<dbReference type="PANTHER" id="PTHR32309:SF13">
    <property type="entry name" value="FERRIC ENTEROBACTIN TRANSPORT PROTEIN FEPE"/>
    <property type="match status" value="1"/>
</dbReference>
<dbReference type="PANTHER" id="PTHR32309">
    <property type="entry name" value="TYROSINE-PROTEIN KINASE"/>
    <property type="match status" value="1"/>
</dbReference>
<proteinExistence type="predicted"/>
<evidence type="ECO:0000313" key="13">
    <source>
        <dbReference type="EMBL" id="SSA38458.1"/>
    </source>
</evidence>
<reference evidence="12 14" key="2">
    <citation type="submission" date="2018-03" db="EMBL/GenBank/DDBJ databases">
        <title>Genomic Encyclopedia of Archaeal and Bacterial Type Strains, Phase II (KMG-II): from individual species to whole genera.</title>
        <authorList>
            <person name="Goeker M."/>
        </authorList>
    </citation>
    <scope>NUCLEOTIDE SEQUENCE [LARGE SCALE GENOMIC DNA]</scope>
    <source>
        <strain evidence="12 14">DSM 25227</strain>
    </source>
</reference>
<keyword evidence="14" id="KW-1185">Reference proteome</keyword>
<reference evidence="13 15" key="1">
    <citation type="submission" date="2016-10" db="EMBL/GenBank/DDBJ databases">
        <authorList>
            <person name="Cai Z."/>
        </authorList>
    </citation>
    <scope>NUCLEOTIDE SEQUENCE [LARGE SCALE GENOMIC DNA]</scope>
    <source>
        <strain evidence="13 15">DSM 25227</strain>
    </source>
</reference>
<keyword evidence="5" id="KW-0067">ATP-binding</keyword>
<protein>
    <submittedName>
        <fullName evidence="13">Uncharacterized protein involved in exopolysaccharide biosynthesis</fullName>
    </submittedName>
</protein>
<name>A0A2Y9A4S2_9RHOB</name>
<dbReference type="InterPro" id="IPR003856">
    <property type="entry name" value="LPS_length_determ_N"/>
</dbReference>
<dbReference type="Proteomes" id="UP000245839">
    <property type="component" value="Unassembled WGS sequence"/>
</dbReference>
<keyword evidence="8" id="KW-0175">Coiled coil</keyword>
<feature type="transmembrane region" description="Helical" evidence="9">
    <location>
        <begin position="43"/>
        <end position="60"/>
    </location>
</feature>
<dbReference type="InterPro" id="IPR032807">
    <property type="entry name" value="GNVR"/>
</dbReference>
<dbReference type="Gene3D" id="3.40.50.300">
    <property type="entry name" value="P-loop containing nucleotide triphosphate hydrolases"/>
    <property type="match status" value="1"/>
</dbReference>
<dbReference type="EMBL" id="UETC01000001">
    <property type="protein sequence ID" value="SSA38458.1"/>
    <property type="molecule type" value="Genomic_DNA"/>
</dbReference>
<evidence type="ECO:0000259" key="10">
    <source>
        <dbReference type="Pfam" id="PF02706"/>
    </source>
</evidence>
<dbReference type="InterPro" id="IPR027417">
    <property type="entry name" value="P-loop_NTPase"/>
</dbReference>
<dbReference type="Proteomes" id="UP000251571">
    <property type="component" value="Unassembled WGS sequence"/>
</dbReference>
<evidence type="ECO:0000256" key="9">
    <source>
        <dbReference type="SAM" id="Phobius"/>
    </source>
</evidence>
<evidence type="ECO:0000256" key="8">
    <source>
        <dbReference type="SAM" id="Coils"/>
    </source>
</evidence>
<dbReference type="GO" id="GO:0004713">
    <property type="term" value="F:protein tyrosine kinase activity"/>
    <property type="evidence" value="ECO:0007669"/>
    <property type="project" value="TreeGrafter"/>
</dbReference>